<keyword evidence="2 7" id="KW-0813">Transport</keyword>
<evidence type="ECO:0000259" key="8">
    <source>
        <dbReference type="PROSITE" id="PS50928"/>
    </source>
</evidence>
<keyword evidence="4 7" id="KW-0812">Transmembrane</keyword>
<evidence type="ECO:0000313" key="9">
    <source>
        <dbReference type="EMBL" id="MBB4124151.1"/>
    </source>
</evidence>
<evidence type="ECO:0000256" key="7">
    <source>
        <dbReference type="RuleBase" id="RU363032"/>
    </source>
</evidence>
<organism evidence="9 10">
    <name type="scientific">Martelella radicis</name>
    <dbReference type="NCBI Taxonomy" id="1397476"/>
    <lineage>
        <taxon>Bacteria</taxon>
        <taxon>Pseudomonadati</taxon>
        <taxon>Pseudomonadota</taxon>
        <taxon>Alphaproteobacteria</taxon>
        <taxon>Hyphomicrobiales</taxon>
        <taxon>Aurantimonadaceae</taxon>
        <taxon>Martelella</taxon>
    </lineage>
</organism>
<evidence type="ECO:0000256" key="3">
    <source>
        <dbReference type="ARBA" id="ARBA00022475"/>
    </source>
</evidence>
<dbReference type="PANTHER" id="PTHR43163">
    <property type="entry name" value="DIPEPTIDE TRANSPORT SYSTEM PERMEASE PROTEIN DPPB-RELATED"/>
    <property type="match status" value="1"/>
</dbReference>
<proteinExistence type="inferred from homology"/>
<evidence type="ECO:0000313" key="10">
    <source>
        <dbReference type="Proteomes" id="UP000530571"/>
    </source>
</evidence>
<keyword evidence="3" id="KW-1003">Cell membrane</keyword>
<feature type="transmembrane region" description="Helical" evidence="7">
    <location>
        <begin position="281"/>
        <end position="307"/>
    </location>
</feature>
<keyword evidence="10" id="KW-1185">Reference proteome</keyword>
<dbReference type="GO" id="GO:0005886">
    <property type="term" value="C:plasma membrane"/>
    <property type="evidence" value="ECO:0007669"/>
    <property type="project" value="UniProtKB-SubCell"/>
</dbReference>
<dbReference type="PANTHER" id="PTHR43163:SF6">
    <property type="entry name" value="DIPEPTIDE TRANSPORT SYSTEM PERMEASE PROTEIN DPPB-RELATED"/>
    <property type="match status" value="1"/>
</dbReference>
<dbReference type="InterPro" id="IPR035906">
    <property type="entry name" value="MetI-like_sf"/>
</dbReference>
<evidence type="ECO:0000256" key="5">
    <source>
        <dbReference type="ARBA" id="ARBA00022989"/>
    </source>
</evidence>
<dbReference type="CDD" id="cd06261">
    <property type="entry name" value="TM_PBP2"/>
    <property type="match status" value="1"/>
</dbReference>
<gene>
    <name evidence="9" type="ORF">GGR30_004104</name>
</gene>
<dbReference type="PROSITE" id="PS50928">
    <property type="entry name" value="ABC_TM1"/>
    <property type="match status" value="1"/>
</dbReference>
<dbReference type="SUPFAM" id="SSF161098">
    <property type="entry name" value="MetI-like"/>
    <property type="match status" value="1"/>
</dbReference>
<name>A0A7W6PC42_9HYPH</name>
<feature type="transmembrane region" description="Helical" evidence="7">
    <location>
        <begin position="9"/>
        <end position="29"/>
    </location>
</feature>
<feature type="transmembrane region" description="Helical" evidence="7">
    <location>
        <begin position="235"/>
        <end position="261"/>
    </location>
</feature>
<dbReference type="Proteomes" id="UP000530571">
    <property type="component" value="Unassembled WGS sequence"/>
</dbReference>
<keyword evidence="6 7" id="KW-0472">Membrane</keyword>
<accession>A0A7W6PC42</accession>
<dbReference type="RefSeq" id="WP_183490527.1">
    <property type="nucleotide sequence ID" value="NZ_JACIDZ010000017.1"/>
</dbReference>
<evidence type="ECO:0000256" key="6">
    <source>
        <dbReference type="ARBA" id="ARBA00023136"/>
    </source>
</evidence>
<comment type="caution">
    <text evidence="9">The sequence shown here is derived from an EMBL/GenBank/DDBJ whole genome shotgun (WGS) entry which is preliminary data.</text>
</comment>
<feature type="domain" description="ABC transmembrane type-1" evidence="8">
    <location>
        <begin position="95"/>
        <end position="304"/>
    </location>
</feature>
<evidence type="ECO:0000256" key="4">
    <source>
        <dbReference type="ARBA" id="ARBA00022692"/>
    </source>
</evidence>
<dbReference type="Pfam" id="PF19300">
    <property type="entry name" value="BPD_transp_1_N"/>
    <property type="match status" value="1"/>
</dbReference>
<feature type="transmembrane region" description="Helical" evidence="7">
    <location>
        <begin position="99"/>
        <end position="122"/>
    </location>
</feature>
<reference evidence="9 10" key="1">
    <citation type="submission" date="2020-08" db="EMBL/GenBank/DDBJ databases">
        <title>Genomic Encyclopedia of Type Strains, Phase IV (KMG-IV): sequencing the most valuable type-strain genomes for metagenomic binning, comparative biology and taxonomic classification.</title>
        <authorList>
            <person name="Goeker M."/>
        </authorList>
    </citation>
    <scope>NUCLEOTIDE SEQUENCE [LARGE SCALE GENOMIC DNA]</scope>
    <source>
        <strain evidence="9 10">DSM 28101</strain>
    </source>
</reference>
<dbReference type="Gene3D" id="1.10.3720.10">
    <property type="entry name" value="MetI-like"/>
    <property type="match status" value="1"/>
</dbReference>
<comment type="subcellular location">
    <subcellularLocation>
        <location evidence="1 7">Cell membrane</location>
        <topology evidence="1 7">Multi-pass membrane protein</topology>
    </subcellularLocation>
</comment>
<protein>
    <submittedName>
        <fullName evidence="9">Peptide/nickel transport system permease protein</fullName>
    </submittedName>
</protein>
<dbReference type="EMBL" id="JACIDZ010000017">
    <property type="protein sequence ID" value="MBB4124151.1"/>
    <property type="molecule type" value="Genomic_DNA"/>
</dbReference>
<feature type="transmembrane region" description="Helical" evidence="7">
    <location>
        <begin position="181"/>
        <end position="199"/>
    </location>
</feature>
<feature type="transmembrane region" description="Helical" evidence="7">
    <location>
        <begin position="134"/>
        <end position="161"/>
    </location>
</feature>
<dbReference type="Pfam" id="PF00528">
    <property type="entry name" value="BPD_transp_1"/>
    <property type="match status" value="1"/>
</dbReference>
<dbReference type="GO" id="GO:0055085">
    <property type="term" value="P:transmembrane transport"/>
    <property type="evidence" value="ECO:0007669"/>
    <property type="project" value="InterPro"/>
</dbReference>
<dbReference type="InterPro" id="IPR045621">
    <property type="entry name" value="BPD_transp_1_N"/>
</dbReference>
<comment type="similarity">
    <text evidence="7">Belongs to the binding-protein-dependent transport system permease family.</text>
</comment>
<dbReference type="InterPro" id="IPR000515">
    <property type="entry name" value="MetI-like"/>
</dbReference>
<keyword evidence="5 7" id="KW-1133">Transmembrane helix</keyword>
<sequence length="313" mass="33879">MIRYILKRLFGMIVVMFLVVTIVFVIVRVTPGDPAAVMLGPDATPQDIAELRSRLGLDQSILQQYVIYIGQMLQGNLGRSIFLNIPVTTALAQRAEPTFFLTMFSLLLAAVIALPVGIYAAYRRGSFVDQASTVVAMTAASVPSFWLGLILIQVFAVRFGFFPVSGYGGPGASFWDRLHHLVLPAVSLGVVSSALILRFTRAAMLDVFNDDYIRTARAKGLAEGRVVLKHALKNALIPILTVLGLTAAVLVAGAVVTETVFALPGVGSLVVSAVLRRDYPVIQGALLVIAGLYVLINFAIDMLYLLVDPRVRY</sequence>
<dbReference type="AlphaFoldDB" id="A0A7W6PC42"/>
<evidence type="ECO:0000256" key="1">
    <source>
        <dbReference type="ARBA" id="ARBA00004651"/>
    </source>
</evidence>
<evidence type="ECO:0000256" key="2">
    <source>
        <dbReference type="ARBA" id="ARBA00022448"/>
    </source>
</evidence>